<name>A0A7V8FWA4_9BURK</name>
<evidence type="ECO:0000313" key="1">
    <source>
        <dbReference type="EMBL" id="KAF1043061.1"/>
    </source>
</evidence>
<proteinExistence type="predicted"/>
<comment type="caution">
    <text evidence="1">The sequence shown here is derived from an EMBL/GenBank/DDBJ whole genome shotgun (WGS) entry which is preliminary data.</text>
</comment>
<accession>A0A7V8FWA4</accession>
<evidence type="ECO:0000313" key="2">
    <source>
        <dbReference type="Proteomes" id="UP000462435"/>
    </source>
</evidence>
<dbReference type="Proteomes" id="UP000462435">
    <property type="component" value="Unassembled WGS sequence"/>
</dbReference>
<dbReference type="EMBL" id="WNDX01000067">
    <property type="protein sequence ID" value="KAF1043061.1"/>
    <property type="molecule type" value="Genomic_DNA"/>
</dbReference>
<dbReference type="AlphaFoldDB" id="A0A7V8FWA4"/>
<reference evidence="2" key="1">
    <citation type="journal article" date="2020" name="MBio">
        <title>Horizontal gene transfer to a defensive symbiont with a reduced genome amongst a multipartite beetle microbiome.</title>
        <authorList>
            <person name="Waterworth S.C."/>
            <person name="Florez L.V."/>
            <person name="Rees E.R."/>
            <person name="Hertweck C."/>
            <person name="Kaltenpoth M."/>
            <person name="Kwan J.C."/>
        </authorList>
    </citation>
    <scope>NUCLEOTIDE SEQUENCE [LARGE SCALE GENOMIC DNA]</scope>
</reference>
<organism evidence="1 2">
    <name type="scientific">Herbaspirillum frisingense</name>
    <dbReference type="NCBI Taxonomy" id="92645"/>
    <lineage>
        <taxon>Bacteria</taxon>
        <taxon>Pseudomonadati</taxon>
        <taxon>Pseudomonadota</taxon>
        <taxon>Betaproteobacteria</taxon>
        <taxon>Burkholderiales</taxon>
        <taxon>Oxalobacteraceae</taxon>
        <taxon>Herbaspirillum</taxon>
    </lineage>
</organism>
<evidence type="ECO:0008006" key="3">
    <source>
        <dbReference type="Google" id="ProtNLM"/>
    </source>
</evidence>
<protein>
    <recommendedName>
        <fullName evidence="3">Phage tail protein</fullName>
    </recommendedName>
</protein>
<sequence length="217" mass="22801">MATYTLPDGSQVSLAATLDDAIPTSAVSNAVEAVATVPASSDLAAGDIVVVESAWLKLGKVIARVKDYSGTSVTLEGIDTTDTQQFPTGGGAGSLQKVLTWAVLPQITAFDSAGGDQNFATVEFLDDDQQRQIPTTKSPQTVSVTMADDPTAPHNAVLKKADARHAIRPLRLALPNGSKIFYNGYVSYNATPTLTKGNIMTTKASLGLVSRPTRYET</sequence>
<gene>
    <name evidence="1" type="ORF">GAK35_02381</name>
</gene>
<dbReference type="Gene3D" id="4.10.410.40">
    <property type="match status" value="1"/>
</dbReference>
<dbReference type="InterPro" id="IPR014918">
    <property type="entry name" value="Phage_tail_3"/>
</dbReference>
<dbReference type="Pfam" id="PF08813">
    <property type="entry name" value="Phage_tail_3"/>
    <property type="match status" value="1"/>
</dbReference>